<dbReference type="Gene3D" id="3.40.50.2300">
    <property type="match status" value="1"/>
</dbReference>
<dbReference type="Pfam" id="PF01326">
    <property type="entry name" value="PPDK_N"/>
    <property type="match status" value="1"/>
</dbReference>
<feature type="domain" description="Pyruvate phosphate dikinase AMP/ATP-binding" evidence="1">
    <location>
        <begin position="439"/>
        <end position="810"/>
    </location>
</feature>
<dbReference type="InterPro" id="IPR011006">
    <property type="entry name" value="CheY-like_superfamily"/>
</dbReference>
<accession>A0ABY5V8Q8</accession>
<keyword evidence="3" id="KW-1185">Reference proteome</keyword>
<name>A0ABY5V8Q8_9BACT</name>
<organism evidence="2 3">
    <name type="scientific">Alistipes senegalensis JC50</name>
    <dbReference type="NCBI Taxonomy" id="1033732"/>
    <lineage>
        <taxon>Bacteria</taxon>
        <taxon>Pseudomonadati</taxon>
        <taxon>Bacteroidota</taxon>
        <taxon>Bacteroidia</taxon>
        <taxon>Bacteroidales</taxon>
        <taxon>Rikenellaceae</taxon>
        <taxon>Alistipes</taxon>
    </lineage>
</organism>
<dbReference type="Proteomes" id="UP001058267">
    <property type="component" value="Chromosome"/>
</dbReference>
<dbReference type="SUPFAM" id="SSF52172">
    <property type="entry name" value="CheY-like"/>
    <property type="match status" value="1"/>
</dbReference>
<dbReference type="SUPFAM" id="SSF56059">
    <property type="entry name" value="Glutathione synthetase ATP-binding domain-like"/>
    <property type="match status" value="1"/>
</dbReference>
<dbReference type="EMBL" id="CP102252">
    <property type="protein sequence ID" value="UWN66056.1"/>
    <property type="molecule type" value="Genomic_DNA"/>
</dbReference>
<dbReference type="InterPro" id="IPR013815">
    <property type="entry name" value="ATP_grasp_subdomain_1"/>
</dbReference>
<proteinExistence type="predicted"/>
<evidence type="ECO:0000313" key="2">
    <source>
        <dbReference type="EMBL" id="UWN66056.1"/>
    </source>
</evidence>
<sequence>MNKSLEQYMPDGSKVPYRFMKYRIHKILLVCCSYDGYILEEDGHIESQINQEYIDLNMSNPPSLTRVSSTAEALEALAGDDTFDFILTMYNVGEPDVFAFARIVKERHPNTPVALLTSFSKDIYRRIEEQDRSGLDYIFSWHGNTDLIIGIIKLVEDKMNADEDILEGGVQAILLVEDSIRFYSTYLPELYKLLLLQNTEFLKDAFNEQQQVLRKRARPKILLARCYEEAVELYERYKKNLLGVISDVGFVLRRNDPPESEKLDAGIDLCRRIKQDNPLMPVLLQSSQVAFGKQAAELGAGFIAKNSKTLLSQLSEYIAKEFAFGDFVFKDPDTGAEIGRAKDLTQMQQMIATIPDKAFEYHTSQNHLSKWLYSRGLFPLAASIRQYNKSHFASVEDHRNALVNLIRDYRTLLGQGVVARFDAETYSDAVAFARIGEGSLGGKARGLAFMNSMLMKHRQYDKYENVRIMIPRSVVIATEYFDDFIRHNGLKYIISQDFSDEEILSEFVSSVLPFRLREALKGYIRTVRTPLAIRSSSKLEDSHYQPFAGIYSTYMIPYVDNEDQMLRLLLKAVKSVYASVYFAASRAYIQTSQNLISEEKMAVIIQEVCGTEQEGLFFPTCSGVARSINYYPIGDEQPADGVCNVAMGLGKLVVDGGRTLRFSPSYPQKVLQTSTPELALRDTQNEVLALSLRPEEFRTSIDDAVNLHRLSLTEIGRFRNSKYVCSVWDRENERISDSPFDSGRKVITFNNILKYNTFPLAKIVSDILRMGAEEMRCPVEVEFAVNMDVAPGQQQIFNLLQIRPIIDNQDNRAIDWEAEETSRALIYGEQALGIGMMADIADIIYVKSEAFDSLATEKIADELLTFNNRMRDEGRSYILVGPGRWGSSDPFLGVPVKWNHISEAKVIVECGIEKFDVEPSQGTHFFQNVTSLGVGYLTINPFRGDGIFREEELDARRALFEGTYLRQVRFEKPLWVCADGRSNKGMVREEMKNEELKIKN</sequence>
<dbReference type="Gene3D" id="3.30.1490.20">
    <property type="entry name" value="ATP-grasp fold, A domain"/>
    <property type="match status" value="1"/>
</dbReference>
<gene>
    <name evidence="2" type="ORF">NQ519_04245</name>
</gene>
<reference evidence="2" key="1">
    <citation type="journal article" date="2022" name="Cell">
        <title>Design, construction, and in vivo augmentation of a complex gut microbiome.</title>
        <authorList>
            <person name="Cheng A.G."/>
            <person name="Ho P.Y."/>
            <person name="Aranda-Diaz A."/>
            <person name="Jain S."/>
            <person name="Yu F.B."/>
            <person name="Meng X."/>
            <person name="Wang M."/>
            <person name="Iakiviak M."/>
            <person name="Nagashima K."/>
            <person name="Zhao A."/>
            <person name="Murugkar P."/>
            <person name="Patil A."/>
            <person name="Atabakhsh K."/>
            <person name="Weakley A."/>
            <person name="Yan J."/>
            <person name="Brumbaugh A.R."/>
            <person name="Higginbottom S."/>
            <person name="Dimas A."/>
            <person name="Shiver A.L."/>
            <person name="Deutschbauer A."/>
            <person name="Neff N."/>
            <person name="Sonnenburg J.L."/>
            <person name="Huang K.C."/>
            <person name="Fischbach M.A."/>
        </authorList>
    </citation>
    <scope>NUCLEOTIDE SEQUENCE</scope>
    <source>
        <strain evidence="2">JC50</strain>
    </source>
</reference>
<evidence type="ECO:0000259" key="1">
    <source>
        <dbReference type="Pfam" id="PF01326"/>
    </source>
</evidence>
<evidence type="ECO:0000313" key="3">
    <source>
        <dbReference type="Proteomes" id="UP001058267"/>
    </source>
</evidence>
<dbReference type="RefSeq" id="WP_019149314.1">
    <property type="nucleotide sequence ID" value="NZ_CP102252.1"/>
</dbReference>
<dbReference type="InterPro" id="IPR002192">
    <property type="entry name" value="PPDK_AMP/ATP-bd"/>
</dbReference>
<protein>
    <submittedName>
        <fullName evidence="2">Phosphoenolpyruvate synthase</fullName>
    </submittedName>
</protein>